<proteinExistence type="inferred from homology"/>
<dbReference type="PROSITE" id="PS51257">
    <property type="entry name" value="PROKAR_LIPOPROTEIN"/>
    <property type="match status" value="1"/>
</dbReference>
<dbReference type="Gene3D" id="3.40.50.1980">
    <property type="entry name" value="Nitrogenase molybdenum iron protein domain"/>
    <property type="match status" value="2"/>
</dbReference>
<dbReference type="PANTHER" id="PTHR42953">
    <property type="entry name" value="HIGH-AFFINITY ZINC UPTAKE SYSTEM PROTEIN ZNUA-RELATED"/>
    <property type="match status" value="1"/>
</dbReference>
<evidence type="ECO:0000313" key="5">
    <source>
        <dbReference type="EMBL" id="BEP28438.1"/>
    </source>
</evidence>
<dbReference type="Pfam" id="PF01297">
    <property type="entry name" value="ZnuA"/>
    <property type="match status" value="1"/>
</dbReference>
<comment type="similarity">
    <text evidence="1">Belongs to the bacterial solute-binding protein 9 family.</text>
</comment>
<evidence type="ECO:0000256" key="3">
    <source>
        <dbReference type="ARBA" id="ARBA00022729"/>
    </source>
</evidence>
<dbReference type="GO" id="GO:0046872">
    <property type="term" value="F:metal ion binding"/>
    <property type="evidence" value="ECO:0007669"/>
    <property type="project" value="InterPro"/>
</dbReference>
<gene>
    <name evidence="5" type="ORF">HLPR_07690</name>
</gene>
<evidence type="ECO:0000313" key="6">
    <source>
        <dbReference type="Proteomes" id="UP001321786"/>
    </source>
</evidence>
<keyword evidence="6" id="KW-1185">Reference proteome</keyword>
<reference evidence="5 6" key="1">
    <citation type="submission" date="2023-08" db="EMBL/GenBank/DDBJ databases">
        <title>Helicovermis profunda gen. nov., sp. nov., a novel mesophilic, fermentative bacterium within the Bacillota from a deep-sea hydrothermal vent chimney.</title>
        <authorList>
            <person name="Miyazaki U."/>
            <person name="Mizutani D."/>
            <person name="Hashimoto Y."/>
            <person name="Tame A."/>
            <person name="Sawayama S."/>
            <person name="Miyazaki J."/>
            <person name="Takai K."/>
            <person name="Nakagawa S."/>
        </authorList>
    </citation>
    <scope>NUCLEOTIDE SEQUENCE [LARGE SCALE GENOMIC DNA]</scope>
    <source>
        <strain evidence="5 6">S502</strain>
    </source>
</reference>
<dbReference type="InterPro" id="IPR050492">
    <property type="entry name" value="Bact_metal-bind_prot9"/>
</dbReference>
<keyword evidence="3 4" id="KW-0732">Signal</keyword>
<evidence type="ECO:0000256" key="2">
    <source>
        <dbReference type="ARBA" id="ARBA00022448"/>
    </source>
</evidence>
<evidence type="ECO:0000256" key="1">
    <source>
        <dbReference type="ARBA" id="ARBA00011028"/>
    </source>
</evidence>
<sequence length="313" mass="35226">MKKITLVSLILILILSLSACSNSPSKQNNKLNENVPTIAVAIMPEVTIVKAIAGDTLRIIPTIPLGASPANYQPKPSELEELENSKLYFSIGVASETANILPRVESMKNPPKIIYLNKLVSEKYPDRTFKNNVFFSTDSSVDSSHGDEHTGRDPHIWMSPKRYILISEIIRDNLIKLMPENKDLYNENAKKFIDKINDADLYVKEKLNNLPNKTFIIYHPALGYFADEYNLNMISIEENGKESTPKGLEKIINFAKENNIRVVFHQAEIDSSQAKLIANEIKGKTLEINPLSEDYINNLKSLADTFETSMKGN</sequence>
<protein>
    <submittedName>
        <fullName evidence="5">Zinc ABC transporter substrate-binding protein</fullName>
    </submittedName>
</protein>
<dbReference type="Proteomes" id="UP001321786">
    <property type="component" value="Chromosome"/>
</dbReference>
<feature type="chain" id="PRO_5043549513" evidence="4">
    <location>
        <begin position="20"/>
        <end position="313"/>
    </location>
</feature>
<dbReference type="SUPFAM" id="SSF53807">
    <property type="entry name" value="Helical backbone' metal receptor"/>
    <property type="match status" value="1"/>
</dbReference>
<dbReference type="KEGG" id="hprf:HLPR_07690"/>
<keyword evidence="2" id="KW-0813">Transport</keyword>
<organism evidence="5 6">
    <name type="scientific">Helicovermis profundi</name>
    <dbReference type="NCBI Taxonomy" id="3065157"/>
    <lineage>
        <taxon>Bacteria</taxon>
        <taxon>Bacillati</taxon>
        <taxon>Bacillota</taxon>
        <taxon>Clostridia</taxon>
        <taxon>Helicovermis</taxon>
    </lineage>
</organism>
<dbReference type="EMBL" id="AP028654">
    <property type="protein sequence ID" value="BEP28438.1"/>
    <property type="molecule type" value="Genomic_DNA"/>
</dbReference>
<dbReference type="PANTHER" id="PTHR42953:SF3">
    <property type="entry name" value="HIGH-AFFINITY ZINC UPTAKE SYSTEM PROTEIN ZNUA"/>
    <property type="match status" value="1"/>
</dbReference>
<feature type="signal peptide" evidence="4">
    <location>
        <begin position="1"/>
        <end position="19"/>
    </location>
</feature>
<accession>A0AAU9E564</accession>
<dbReference type="AlphaFoldDB" id="A0AAU9E564"/>
<dbReference type="InterPro" id="IPR006127">
    <property type="entry name" value="ZnuA-like"/>
</dbReference>
<dbReference type="GO" id="GO:0030001">
    <property type="term" value="P:metal ion transport"/>
    <property type="evidence" value="ECO:0007669"/>
    <property type="project" value="InterPro"/>
</dbReference>
<evidence type="ECO:0000256" key="4">
    <source>
        <dbReference type="SAM" id="SignalP"/>
    </source>
</evidence>
<dbReference type="RefSeq" id="WP_338536757.1">
    <property type="nucleotide sequence ID" value="NZ_AP028654.1"/>
</dbReference>
<name>A0AAU9E564_9FIRM</name>